<dbReference type="SUPFAM" id="SSF88946">
    <property type="entry name" value="Sigma2 domain of RNA polymerase sigma factors"/>
    <property type="match status" value="1"/>
</dbReference>
<dbReference type="InterPro" id="IPR014284">
    <property type="entry name" value="RNA_pol_sigma-70_dom"/>
</dbReference>
<keyword evidence="8" id="KW-1185">Reference proteome</keyword>
<dbReference type="InterPro" id="IPR007627">
    <property type="entry name" value="RNA_pol_sigma70_r2"/>
</dbReference>
<dbReference type="GO" id="GO:0006352">
    <property type="term" value="P:DNA-templated transcription initiation"/>
    <property type="evidence" value="ECO:0007669"/>
    <property type="project" value="InterPro"/>
</dbReference>
<evidence type="ECO:0000313" key="7">
    <source>
        <dbReference type="EMBL" id="QGY44254.1"/>
    </source>
</evidence>
<protein>
    <submittedName>
        <fullName evidence="7">Sigma-70 family RNA polymerase sigma factor</fullName>
    </submittedName>
</protein>
<sequence length="201" mass="24265">MNLHSENNDNRLISLLQEGDKKAFRLLFEKYSSRLYQFAIKYLRDKEDTEDLLNEVFLKIWENRHSLKTNTVFQSYLFTIAYNNIRQRFLKKSREEKYIRIFAEEYIFDSANKEEQFDYLLFLKKLDEIIDLLPPRRKEIFILSFKKELKNKVIASQLELSEQFVKNQLSLARKFIVKKMQEDKNLAGILFFFLFSSQGKA</sequence>
<reference evidence="7 8" key="1">
    <citation type="submission" date="2019-11" db="EMBL/GenBank/DDBJ databases">
        <authorList>
            <person name="Zheng R.K."/>
            <person name="Sun C.M."/>
        </authorList>
    </citation>
    <scope>NUCLEOTIDE SEQUENCE [LARGE SCALE GENOMIC DNA]</scope>
    <source>
        <strain evidence="7 8">WC007</strain>
    </source>
</reference>
<dbReference type="InterPro" id="IPR036388">
    <property type="entry name" value="WH-like_DNA-bd_sf"/>
</dbReference>
<gene>
    <name evidence="7" type="ORF">GM418_11485</name>
</gene>
<dbReference type="InterPro" id="IPR039425">
    <property type="entry name" value="RNA_pol_sigma-70-like"/>
</dbReference>
<dbReference type="Gene3D" id="1.10.10.10">
    <property type="entry name" value="Winged helix-like DNA-binding domain superfamily/Winged helix DNA-binding domain"/>
    <property type="match status" value="1"/>
</dbReference>
<dbReference type="NCBIfam" id="TIGR02937">
    <property type="entry name" value="sigma70-ECF"/>
    <property type="match status" value="1"/>
</dbReference>
<dbReference type="RefSeq" id="WP_158866166.1">
    <property type="nucleotide sequence ID" value="NZ_CP046401.1"/>
</dbReference>
<feature type="domain" description="RNA polymerase sigma-70 region 2" evidence="5">
    <location>
        <begin position="27"/>
        <end position="94"/>
    </location>
</feature>
<dbReference type="GO" id="GO:0016987">
    <property type="term" value="F:sigma factor activity"/>
    <property type="evidence" value="ECO:0007669"/>
    <property type="project" value="UniProtKB-KW"/>
</dbReference>
<comment type="similarity">
    <text evidence="1">Belongs to the sigma-70 factor family. ECF subfamily.</text>
</comment>
<dbReference type="Pfam" id="PF08281">
    <property type="entry name" value="Sigma70_r4_2"/>
    <property type="match status" value="1"/>
</dbReference>
<evidence type="ECO:0000313" key="8">
    <source>
        <dbReference type="Proteomes" id="UP000428260"/>
    </source>
</evidence>
<dbReference type="AlphaFoldDB" id="A0A6I6K2W0"/>
<name>A0A6I6K2W0_9BACT</name>
<feature type="domain" description="RNA polymerase sigma factor 70 region 4 type 2" evidence="6">
    <location>
        <begin position="124"/>
        <end position="175"/>
    </location>
</feature>
<dbReference type="EMBL" id="CP046401">
    <property type="protein sequence ID" value="QGY44254.1"/>
    <property type="molecule type" value="Genomic_DNA"/>
</dbReference>
<dbReference type="PANTHER" id="PTHR43133">
    <property type="entry name" value="RNA POLYMERASE ECF-TYPE SIGMA FACTO"/>
    <property type="match status" value="1"/>
</dbReference>
<evidence type="ECO:0000256" key="4">
    <source>
        <dbReference type="ARBA" id="ARBA00023163"/>
    </source>
</evidence>
<dbReference type="SUPFAM" id="SSF88659">
    <property type="entry name" value="Sigma3 and sigma4 domains of RNA polymerase sigma factors"/>
    <property type="match status" value="1"/>
</dbReference>
<evidence type="ECO:0000256" key="2">
    <source>
        <dbReference type="ARBA" id="ARBA00023015"/>
    </source>
</evidence>
<keyword evidence="4" id="KW-0804">Transcription</keyword>
<dbReference type="KEGG" id="mcos:GM418_11485"/>
<keyword evidence="3" id="KW-0731">Sigma factor</keyword>
<dbReference type="Proteomes" id="UP000428260">
    <property type="component" value="Chromosome"/>
</dbReference>
<dbReference type="Pfam" id="PF04542">
    <property type="entry name" value="Sigma70_r2"/>
    <property type="match status" value="1"/>
</dbReference>
<proteinExistence type="inferred from homology"/>
<evidence type="ECO:0000259" key="5">
    <source>
        <dbReference type="Pfam" id="PF04542"/>
    </source>
</evidence>
<dbReference type="InterPro" id="IPR013325">
    <property type="entry name" value="RNA_pol_sigma_r2"/>
</dbReference>
<dbReference type="InterPro" id="IPR013249">
    <property type="entry name" value="RNA_pol_sigma70_r4_t2"/>
</dbReference>
<accession>A0A6I6K2W0</accession>
<dbReference type="GO" id="GO:0003677">
    <property type="term" value="F:DNA binding"/>
    <property type="evidence" value="ECO:0007669"/>
    <property type="project" value="InterPro"/>
</dbReference>
<dbReference type="Gene3D" id="1.10.1740.10">
    <property type="match status" value="1"/>
</dbReference>
<dbReference type="InterPro" id="IPR013324">
    <property type="entry name" value="RNA_pol_sigma_r3/r4-like"/>
</dbReference>
<evidence type="ECO:0000256" key="3">
    <source>
        <dbReference type="ARBA" id="ARBA00023082"/>
    </source>
</evidence>
<dbReference type="PANTHER" id="PTHR43133:SF46">
    <property type="entry name" value="RNA POLYMERASE SIGMA-70 FACTOR ECF SUBFAMILY"/>
    <property type="match status" value="1"/>
</dbReference>
<evidence type="ECO:0000259" key="6">
    <source>
        <dbReference type="Pfam" id="PF08281"/>
    </source>
</evidence>
<organism evidence="7 8">
    <name type="scientific">Maribellus comscasis</name>
    <dbReference type="NCBI Taxonomy" id="2681766"/>
    <lineage>
        <taxon>Bacteria</taxon>
        <taxon>Pseudomonadati</taxon>
        <taxon>Bacteroidota</taxon>
        <taxon>Bacteroidia</taxon>
        <taxon>Marinilabiliales</taxon>
        <taxon>Prolixibacteraceae</taxon>
        <taxon>Maribellus</taxon>
    </lineage>
</organism>
<keyword evidence="2" id="KW-0805">Transcription regulation</keyword>
<evidence type="ECO:0000256" key="1">
    <source>
        <dbReference type="ARBA" id="ARBA00010641"/>
    </source>
</evidence>